<dbReference type="RefSeq" id="WP_203732688.1">
    <property type="nucleotide sequence ID" value="NZ_BAAATX010000019.1"/>
</dbReference>
<gene>
    <name evidence="7" type="ORF">Adu01nite_65760</name>
</gene>
<dbReference type="InterPro" id="IPR003593">
    <property type="entry name" value="AAA+_ATPase"/>
</dbReference>
<dbReference type="InterPro" id="IPR003439">
    <property type="entry name" value="ABC_transporter-like_ATP-bd"/>
</dbReference>
<evidence type="ECO:0000259" key="6">
    <source>
        <dbReference type="PROSITE" id="PS50893"/>
    </source>
</evidence>
<organism evidence="7 8">
    <name type="scientific">Paractinoplanes durhamensis</name>
    <dbReference type="NCBI Taxonomy" id="113563"/>
    <lineage>
        <taxon>Bacteria</taxon>
        <taxon>Bacillati</taxon>
        <taxon>Actinomycetota</taxon>
        <taxon>Actinomycetes</taxon>
        <taxon>Micromonosporales</taxon>
        <taxon>Micromonosporaceae</taxon>
        <taxon>Paractinoplanes</taxon>
    </lineage>
</organism>
<keyword evidence="5" id="KW-0029">Amino-acid transport</keyword>
<reference evidence="7 8" key="1">
    <citation type="submission" date="2021-01" db="EMBL/GenBank/DDBJ databases">
        <title>Whole genome shotgun sequence of Actinoplanes durhamensis NBRC 14914.</title>
        <authorList>
            <person name="Komaki H."/>
            <person name="Tamura T."/>
        </authorList>
    </citation>
    <scope>NUCLEOTIDE SEQUENCE [LARGE SCALE GENOMIC DNA]</scope>
    <source>
        <strain evidence="7 8">NBRC 14914</strain>
    </source>
</reference>
<feature type="domain" description="ABC transporter" evidence="6">
    <location>
        <begin position="2"/>
        <end position="234"/>
    </location>
</feature>
<evidence type="ECO:0000256" key="1">
    <source>
        <dbReference type="ARBA" id="ARBA00005417"/>
    </source>
</evidence>
<evidence type="ECO:0000256" key="5">
    <source>
        <dbReference type="ARBA" id="ARBA00022970"/>
    </source>
</evidence>
<keyword evidence="8" id="KW-1185">Reference proteome</keyword>
<dbReference type="PROSITE" id="PS00211">
    <property type="entry name" value="ABC_TRANSPORTER_1"/>
    <property type="match status" value="1"/>
</dbReference>
<keyword evidence="3" id="KW-0547">Nucleotide-binding</keyword>
<keyword evidence="4 7" id="KW-0067">ATP-binding</keyword>
<dbReference type="InterPro" id="IPR052156">
    <property type="entry name" value="BCAA_Transport_ATP-bd_LivF"/>
</dbReference>
<dbReference type="InterPro" id="IPR027417">
    <property type="entry name" value="P-loop_NTPase"/>
</dbReference>
<dbReference type="EMBL" id="BOML01000052">
    <property type="protein sequence ID" value="GIE05226.1"/>
    <property type="molecule type" value="Genomic_DNA"/>
</dbReference>
<proteinExistence type="inferred from homology"/>
<dbReference type="PANTHER" id="PTHR43820:SF4">
    <property type="entry name" value="HIGH-AFFINITY BRANCHED-CHAIN AMINO ACID TRANSPORT ATP-BINDING PROTEIN LIVF"/>
    <property type="match status" value="1"/>
</dbReference>
<keyword evidence="2" id="KW-0813">Transport</keyword>
<accession>A0ABQ3Z621</accession>
<name>A0ABQ3Z621_9ACTN</name>
<evidence type="ECO:0000256" key="2">
    <source>
        <dbReference type="ARBA" id="ARBA00022448"/>
    </source>
</evidence>
<comment type="similarity">
    <text evidence="1">Belongs to the ABC transporter superfamily.</text>
</comment>
<evidence type="ECO:0000256" key="3">
    <source>
        <dbReference type="ARBA" id="ARBA00022741"/>
    </source>
</evidence>
<dbReference type="Pfam" id="PF00005">
    <property type="entry name" value="ABC_tran"/>
    <property type="match status" value="1"/>
</dbReference>
<dbReference type="SMART" id="SM00382">
    <property type="entry name" value="AAA"/>
    <property type="match status" value="1"/>
</dbReference>
<dbReference type="CDD" id="cd03224">
    <property type="entry name" value="ABC_TM1139_LivF_branched"/>
    <property type="match status" value="1"/>
</dbReference>
<dbReference type="GO" id="GO:0005524">
    <property type="term" value="F:ATP binding"/>
    <property type="evidence" value="ECO:0007669"/>
    <property type="project" value="UniProtKB-KW"/>
</dbReference>
<protein>
    <submittedName>
        <fullName evidence="7">ABC transporter ATP-binding protein</fullName>
    </submittedName>
</protein>
<dbReference type="PANTHER" id="PTHR43820">
    <property type="entry name" value="HIGH-AFFINITY BRANCHED-CHAIN AMINO ACID TRANSPORT ATP-BINDING PROTEIN LIVF"/>
    <property type="match status" value="1"/>
</dbReference>
<dbReference type="Proteomes" id="UP000637628">
    <property type="component" value="Unassembled WGS sequence"/>
</dbReference>
<dbReference type="PROSITE" id="PS50893">
    <property type="entry name" value="ABC_TRANSPORTER_2"/>
    <property type="match status" value="1"/>
</dbReference>
<evidence type="ECO:0000313" key="7">
    <source>
        <dbReference type="EMBL" id="GIE05226.1"/>
    </source>
</evidence>
<comment type="caution">
    <text evidence="7">The sequence shown here is derived from an EMBL/GenBank/DDBJ whole genome shotgun (WGS) entry which is preliminary data.</text>
</comment>
<dbReference type="Gene3D" id="3.40.50.300">
    <property type="entry name" value="P-loop containing nucleotide triphosphate hydrolases"/>
    <property type="match status" value="1"/>
</dbReference>
<dbReference type="InterPro" id="IPR017871">
    <property type="entry name" value="ABC_transporter-like_CS"/>
</dbReference>
<evidence type="ECO:0000313" key="8">
    <source>
        <dbReference type="Proteomes" id="UP000637628"/>
    </source>
</evidence>
<evidence type="ECO:0000256" key="4">
    <source>
        <dbReference type="ARBA" id="ARBA00022840"/>
    </source>
</evidence>
<sequence>MLEVRDIDVFYGDAQALYGVGFTVAEGELVTLVGANGAGKTTILRAVAGIRPVARGDLLFEGEPLRRVPAHRRPGLGIALVPEGRELWPQLTVRENLELGAYDRAARARAAESFAHVYDLFPKLKDRAGQLAGSMSGGEQQMVAIGRALMSRPRLLMMDEPSLGLAPLVVGQMFAAVRRLHADGLTILLVEQNLARALKVADRGYVIETGTVSLTGTSEQLLADPAVRAAYLGV</sequence>
<dbReference type="SUPFAM" id="SSF52540">
    <property type="entry name" value="P-loop containing nucleoside triphosphate hydrolases"/>
    <property type="match status" value="1"/>
</dbReference>